<dbReference type="Proteomes" id="UP000472277">
    <property type="component" value="Chromosome 12"/>
</dbReference>
<evidence type="ECO:0000256" key="8">
    <source>
        <dbReference type="ARBA" id="ARBA00022840"/>
    </source>
</evidence>
<keyword evidence="6 15" id="KW-0547">Nucleotide-binding</keyword>
<dbReference type="CDD" id="cd14081">
    <property type="entry name" value="STKc_BRSK1_2"/>
    <property type="match status" value="1"/>
</dbReference>
<dbReference type="PROSITE" id="PS00107">
    <property type="entry name" value="PROTEIN_KINASE_ATP"/>
    <property type="match status" value="1"/>
</dbReference>
<name>A0A673Y8L8_SALTR</name>
<dbReference type="PANTHER" id="PTHR24346:SF108">
    <property type="entry name" value="BR SERINE_THREONINE KINASE 1"/>
    <property type="match status" value="1"/>
</dbReference>
<dbReference type="GO" id="GO:0005737">
    <property type="term" value="C:cytoplasm"/>
    <property type="evidence" value="ECO:0007669"/>
    <property type="project" value="TreeGrafter"/>
</dbReference>
<organism evidence="18 19">
    <name type="scientific">Salmo trutta</name>
    <name type="common">Brown trout</name>
    <dbReference type="NCBI Taxonomy" id="8032"/>
    <lineage>
        <taxon>Eukaryota</taxon>
        <taxon>Metazoa</taxon>
        <taxon>Chordata</taxon>
        <taxon>Craniata</taxon>
        <taxon>Vertebrata</taxon>
        <taxon>Euteleostomi</taxon>
        <taxon>Actinopterygii</taxon>
        <taxon>Neopterygii</taxon>
        <taxon>Teleostei</taxon>
        <taxon>Protacanthopterygii</taxon>
        <taxon>Salmoniformes</taxon>
        <taxon>Salmonidae</taxon>
        <taxon>Salmoninae</taxon>
        <taxon>Salmo</taxon>
    </lineage>
</organism>
<evidence type="ECO:0000256" key="5">
    <source>
        <dbReference type="ARBA" id="ARBA00022723"/>
    </source>
</evidence>
<feature type="compositionally biased region" description="Basic and acidic residues" evidence="16">
    <location>
        <begin position="338"/>
        <end position="348"/>
    </location>
</feature>
<feature type="domain" description="Protein kinase" evidence="17">
    <location>
        <begin position="19"/>
        <end position="252"/>
    </location>
</feature>
<dbReference type="InterPro" id="IPR008271">
    <property type="entry name" value="Ser/Thr_kinase_AS"/>
</dbReference>
<feature type="compositionally biased region" description="Pro residues" evidence="16">
    <location>
        <begin position="591"/>
        <end position="600"/>
    </location>
</feature>
<keyword evidence="3" id="KW-0723">Serine/threonine-protein kinase</keyword>
<evidence type="ECO:0000256" key="6">
    <source>
        <dbReference type="ARBA" id="ARBA00022741"/>
    </source>
</evidence>
<evidence type="ECO:0000256" key="14">
    <source>
        <dbReference type="ARBA" id="ARBA00048878"/>
    </source>
</evidence>
<dbReference type="SMART" id="SM00220">
    <property type="entry name" value="S_TKc"/>
    <property type="match status" value="1"/>
</dbReference>
<evidence type="ECO:0000256" key="12">
    <source>
        <dbReference type="ARBA" id="ARBA00048291"/>
    </source>
</evidence>
<comment type="cofactor">
    <cofactor evidence="1">
        <name>Mg(2+)</name>
        <dbReference type="ChEBI" id="CHEBI:18420"/>
    </cofactor>
</comment>
<dbReference type="GO" id="GO:0046872">
    <property type="term" value="F:metal ion binding"/>
    <property type="evidence" value="ECO:0007669"/>
    <property type="project" value="UniProtKB-KW"/>
</dbReference>
<feature type="compositionally biased region" description="Polar residues" evidence="16">
    <location>
        <begin position="619"/>
        <end position="629"/>
    </location>
</feature>
<dbReference type="SUPFAM" id="SSF56112">
    <property type="entry name" value="Protein kinase-like (PK-like)"/>
    <property type="match status" value="1"/>
</dbReference>
<evidence type="ECO:0000256" key="10">
    <source>
        <dbReference type="ARBA" id="ARBA00022902"/>
    </source>
</evidence>
<evidence type="ECO:0000256" key="2">
    <source>
        <dbReference type="ARBA" id="ARBA00006234"/>
    </source>
</evidence>
<evidence type="ECO:0000313" key="18">
    <source>
        <dbReference type="Ensembl" id="ENSSTUP00000030820.1"/>
    </source>
</evidence>
<sequence length="629" mass="69715">MSSSGKDNSAHYMNYVGPYRLEKTLGKGQTGLVKLGIHCVTCQKVAIKIVNREKLSESVLMKVEREIAILKLIEHPHVLKLHDVYENKKYLYLVLEHVSGGELFDYLVKKGRLTPKEARKFFRQIISALDFCHSHSICHRDLKPENLLLDEKNNIRIADFGMASLQVGDSLLETSCGKADVWSCGVILFALLVGALPFDDDNLRNLLEKVKLGVFHMPHFIPPDCQNLLRGMIEVDATKRLTLEQIQKHNWYIAGKNEPEPEQPVPRKVAIRTLSTEEIDPDVLESMHSLGCFRDKGKLTKDLLSDDDNQEKMIYFLLLDRKERYPSQEDQNLPPRSEIADPPRKRVDSPMLNRHGKRRPERKSMEVLSVTEGGSPVPVRRAIDMATHGQRSRSISGASSGLSTSPLSSPRVTPHPSPLGSPLPTPKGTPVHTPKDSPAGTPSPTPPPSPSIGGLPWRTRLNSIKNSFLGSPRFHRRKMQVPTQEDMSISFLPPGTLPPVLSSSSPSPSHHPLLLPPHVNPIAHSLFVLSFFLFFPSVYLGSPLSNFFDVIKQLFSDEKNSQASHNSPGTPGTPSPAPAKHAPGSRRNESCPPPTQPQPTQPADCKCPPPPGKDKQTKMAATSRTGEQP</sequence>
<dbReference type="Gene3D" id="1.10.510.10">
    <property type="entry name" value="Transferase(Phosphotransferase) domain 1"/>
    <property type="match status" value="1"/>
</dbReference>
<keyword evidence="19" id="KW-1185">Reference proteome</keyword>
<keyword evidence="9" id="KW-0460">Magnesium</keyword>
<evidence type="ECO:0000256" key="15">
    <source>
        <dbReference type="PROSITE-ProRule" id="PRU10141"/>
    </source>
</evidence>
<feature type="compositionally biased region" description="Pro residues" evidence="16">
    <location>
        <begin position="413"/>
        <end position="427"/>
    </location>
</feature>
<dbReference type="InterPro" id="IPR000719">
    <property type="entry name" value="Prot_kinase_dom"/>
</dbReference>
<gene>
    <name evidence="18" type="primary">BRSK2</name>
</gene>
<evidence type="ECO:0000259" key="17">
    <source>
        <dbReference type="PROSITE" id="PS50011"/>
    </source>
</evidence>
<accession>A0A673Y8L8</accession>
<dbReference type="GO" id="GO:0035556">
    <property type="term" value="P:intracellular signal transduction"/>
    <property type="evidence" value="ECO:0007669"/>
    <property type="project" value="TreeGrafter"/>
</dbReference>
<feature type="compositionally biased region" description="Pro residues" evidence="16">
    <location>
        <begin position="441"/>
        <end position="450"/>
    </location>
</feature>
<evidence type="ECO:0000256" key="16">
    <source>
        <dbReference type="SAM" id="MobiDB-lite"/>
    </source>
</evidence>
<dbReference type="GO" id="GO:0005524">
    <property type="term" value="F:ATP binding"/>
    <property type="evidence" value="ECO:0007669"/>
    <property type="project" value="UniProtKB-UniRule"/>
</dbReference>
<feature type="binding site" evidence="15">
    <location>
        <position position="48"/>
    </location>
    <ligand>
        <name>ATP</name>
        <dbReference type="ChEBI" id="CHEBI:30616"/>
    </ligand>
</feature>
<dbReference type="Pfam" id="PF00069">
    <property type="entry name" value="Pkinase"/>
    <property type="match status" value="1"/>
</dbReference>
<dbReference type="PROSITE" id="PS50011">
    <property type="entry name" value="PROTEIN_KINASE_DOM"/>
    <property type="match status" value="1"/>
</dbReference>
<evidence type="ECO:0000256" key="9">
    <source>
        <dbReference type="ARBA" id="ARBA00022842"/>
    </source>
</evidence>
<dbReference type="FunFam" id="1.10.510.10:FF:000064">
    <property type="entry name" value="BR serine/threonine-protein kinase 2"/>
    <property type="match status" value="1"/>
</dbReference>
<reference evidence="18" key="2">
    <citation type="submission" date="2025-09" db="UniProtKB">
        <authorList>
            <consortium name="Ensembl"/>
        </authorList>
    </citation>
    <scope>IDENTIFICATION</scope>
</reference>
<comment type="catalytic activity">
    <reaction evidence="14">
        <text>L-threonyl-[tau protein] + ATP = O-phospho-L-threonyl-[tau protein] + ADP + H(+)</text>
        <dbReference type="Rhea" id="RHEA:53904"/>
        <dbReference type="Rhea" id="RHEA-COMP:13703"/>
        <dbReference type="Rhea" id="RHEA-COMP:13704"/>
        <dbReference type="ChEBI" id="CHEBI:15378"/>
        <dbReference type="ChEBI" id="CHEBI:30013"/>
        <dbReference type="ChEBI" id="CHEBI:30616"/>
        <dbReference type="ChEBI" id="CHEBI:61977"/>
        <dbReference type="ChEBI" id="CHEBI:456216"/>
        <dbReference type="EC" id="2.7.11.26"/>
    </reaction>
</comment>
<dbReference type="PROSITE" id="PS00108">
    <property type="entry name" value="PROTEIN_KINASE_ST"/>
    <property type="match status" value="1"/>
</dbReference>
<evidence type="ECO:0000256" key="3">
    <source>
        <dbReference type="ARBA" id="ARBA00022527"/>
    </source>
</evidence>
<evidence type="ECO:0000256" key="13">
    <source>
        <dbReference type="ARBA" id="ARBA00048679"/>
    </source>
</evidence>
<keyword evidence="5" id="KW-0479">Metal-binding</keyword>
<dbReference type="CDD" id="cd14340">
    <property type="entry name" value="UBA_BRSK"/>
    <property type="match status" value="1"/>
</dbReference>
<evidence type="ECO:0000313" key="19">
    <source>
        <dbReference type="Proteomes" id="UP000472277"/>
    </source>
</evidence>
<keyword evidence="10" id="KW-0524">Neurogenesis</keyword>
<keyword evidence="8 15" id="KW-0067">ATP-binding</keyword>
<feature type="region of interest" description="Disordered" evidence="16">
    <location>
        <begin position="559"/>
        <end position="629"/>
    </location>
</feature>
<dbReference type="InterPro" id="IPR017441">
    <property type="entry name" value="Protein_kinase_ATP_BS"/>
</dbReference>
<dbReference type="AlphaFoldDB" id="A0A673Y8L8"/>
<reference evidence="18" key="1">
    <citation type="submission" date="2025-08" db="UniProtKB">
        <authorList>
            <consortium name="Ensembl"/>
        </authorList>
    </citation>
    <scope>IDENTIFICATION</scope>
</reference>
<comment type="catalytic activity">
    <reaction evidence="13">
        <text>L-seryl-[protein] + ATP = O-phospho-L-seryl-[protein] + ADP + H(+)</text>
        <dbReference type="Rhea" id="RHEA:17989"/>
        <dbReference type="Rhea" id="RHEA-COMP:9863"/>
        <dbReference type="Rhea" id="RHEA-COMP:11604"/>
        <dbReference type="ChEBI" id="CHEBI:15378"/>
        <dbReference type="ChEBI" id="CHEBI:29999"/>
        <dbReference type="ChEBI" id="CHEBI:30616"/>
        <dbReference type="ChEBI" id="CHEBI:83421"/>
        <dbReference type="ChEBI" id="CHEBI:456216"/>
        <dbReference type="EC" id="2.7.11.1"/>
    </reaction>
</comment>
<comment type="catalytic activity">
    <reaction evidence="12">
        <text>L-seryl-[tau protein] + ATP = O-phospho-L-seryl-[tau protein] + ADP + H(+)</text>
        <dbReference type="Rhea" id="RHEA:12801"/>
        <dbReference type="Rhea" id="RHEA-COMP:13701"/>
        <dbReference type="Rhea" id="RHEA-COMP:13702"/>
        <dbReference type="ChEBI" id="CHEBI:15378"/>
        <dbReference type="ChEBI" id="CHEBI:29999"/>
        <dbReference type="ChEBI" id="CHEBI:30616"/>
        <dbReference type="ChEBI" id="CHEBI:83421"/>
        <dbReference type="ChEBI" id="CHEBI:456216"/>
        <dbReference type="EC" id="2.7.11.26"/>
    </reaction>
</comment>
<feature type="compositionally biased region" description="Low complexity" evidence="16">
    <location>
        <begin position="392"/>
        <end position="410"/>
    </location>
</feature>
<dbReference type="PANTHER" id="PTHR24346">
    <property type="entry name" value="MAP/MICROTUBULE AFFINITY-REGULATING KINASE"/>
    <property type="match status" value="1"/>
</dbReference>
<comment type="similarity">
    <text evidence="2">Belongs to the protein kinase superfamily. CAMK Ser/Thr protein kinase family. SNF1 subfamily.</text>
</comment>
<evidence type="ECO:0000256" key="7">
    <source>
        <dbReference type="ARBA" id="ARBA00022777"/>
    </source>
</evidence>
<evidence type="ECO:0000256" key="1">
    <source>
        <dbReference type="ARBA" id="ARBA00001946"/>
    </source>
</evidence>
<protein>
    <submittedName>
        <fullName evidence="18">BR serine/threonine kinase 2</fullName>
    </submittedName>
</protein>
<dbReference type="GO" id="GO:0007399">
    <property type="term" value="P:nervous system development"/>
    <property type="evidence" value="ECO:0007669"/>
    <property type="project" value="UniProtKB-KW"/>
</dbReference>
<feature type="region of interest" description="Disordered" evidence="16">
    <location>
        <begin position="326"/>
        <end position="456"/>
    </location>
</feature>
<dbReference type="InterPro" id="IPR011009">
    <property type="entry name" value="Kinase-like_dom_sf"/>
</dbReference>
<dbReference type="Pfam" id="PF21115">
    <property type="entry name" value="UBA_BRSK"/>
    <property type="match status" value="1"/>
</dbReference>
<dbReference type="InterPro" id="IPR048622">
    <property type="entry name" value="BRSK1_2-like_UBA"/>
</dbReference>
<dbReference type="Ensembl" id="ENSSTUT00000032231.1">
    <property type="protein sequence ID" value="ENSSTUP00000030820.1"/>
    <property type="gene ID" value="ENSSTUG00000013107.1"/>
</dbReference>
<keyword evidence="4" id="KW-0808">Transferase</keyword>
<evidence type="ECO:0000256" key="11">
    <source>
        <dbReference type="ARBA" id="ARBA00047899"/>
    </source>
</evidence>
<dbReference type="FunFam" id="3.30.200.20:FF:000003">
    <property type="entry name" value="Non-specific serine/threonine protein kinase"/>
    <property type="match status" value="1"/>
</dbReference>
<evidence type="ECO:0000256" key="4">
    <source>
        <dbReference type="ARBA" id="ARBA00022679"/>
    </source>
</evidence>
<proteinExistence type="inferred from homology"/>
<comment type="catalytic activity">
    <reaction evidence="11">
        <text>L-threonyl-[protein] + ATP = O-phospho-L-threonyl-[protein] + ADP + H(+)</text>
        <dbReference type="Rhea" id="RHEA:46608"/>
        <dbReference type="Rhea" id="RHEA-COMP:11060"/>
        <dbReference type="Rhea" id="RHEA-COMP:11605"/>
        <dbReference type="ChEBI" id="CHEBI:15378"/>
        <dbReference type="ChEBI" id="CHEBI:30013"/>
        <dbReference type="ChEBI" id="CHEBI:30616"/>
        <dbReference type="ChEBI" id="CHEBI:61977"/>
        <dbReference type="ChEBI" id="CHEBI:456216"/>
        <dbReference type="EC" id="2.7.11.1"/>
    </reaction>
</comment>
<keyword evidence="7" id="KW-0418">Kinase</keyword>
<dbReference type="GO" id="GO:0050321">
    <property type="term" value="F:tau-protein kinase activity"/>
    <property type="evidence" value="ECO:0007669"/>
    <property type="project" value="UniProtKB-EC"/>
</dbReference>
<dbReference type="GeneTree" id="ENSGT00940000157462"/>